<keyword evidence="7" id="KW-1185">Reference proteome</keyword>
<accession>A0A7Z0VI20</accession>
<dbReference type="Pfam" id="PF00126">
    <property type="entry name" value="HTH_1"/>
    <property type="match status" value="1"/>
</dbReference>
<dbReference type="Gene3D" id="3.40.190.290">
    <property type="match status" value="1"/>
</dbReference>
<evidence type="ECO:0000313" key="7">
    <source>
        <dbReference type="Proteomes" id="UP000094769"/>
    </source>
</evidence>
<evidence type="ECO:0000313" key="6">
    <source>
        <dbReference type="EMBL" id="ODJ85865.1"/>
    </source>
</evidence>
<dbReference type="InterPro" id="IPR036388">
    <property type="entry name" value="WH-like_DNA-bd_sf"/>
</dbReference>
<evidence type="ECO:0000256" key="1">
    <source>
        <dbReference type="ARBA" id="ARBA00009437"/>
    </source>
</evidence>
<gene>
    <name evidence="6" type="primary">dmlR_2</name>
    <name evidence="6" type="ORF">CODIS_39140</name>
</gene>
<feature type="domain" description="HTH lysR-type" evidence="5">
    <location>
        <begin position="1"/>
        <end position="60"/>
    </location>
</feature>
<dbReference type="GO" id="GO:0003700">
    <property type="term" value="F:DNA-binding transcription factor activity"/>
    <property type="evidence" value="ECO:0007669"/>
    <property type="project" value="InterPro"/>
</dbReference>
<dbReference type="FunFam" id="1.10.10.10:FF:000001">
    <property type="entry name" value="LysR family transcriptional regulator"/>
    <property type="match status" value="1"/>
</dbReference>
<comment type="caution">
    <text evidence="6">The sequence shown here is derived from an EMBL/GenBank/DDBJ whole genome shotgun (WGS) entry which is preliminary data.</text>
</comment>
<dbReference type="RefSeq" id="WP_069128231.1">
    <property type="nucleotide sequence ID" value="NZ_MARB01000033.1"/>
</dbReference>
<dbReference type="InterPro" id="IPR058163">
    <property type="entry name" value="LysR-type_TF_proteobact-type"/>
</dbReference>
<keyword evidence="3" id="KW-0238">DNA-binding</keyword>
<dbReference type="CDD" id="cd08422">
    <property type="entry name" value="PBP2_CrgA_like"/>
    <property type="match status" value="1"/>
</dbReference>
<reference evidence="6 7" key="1">
    <citation type="submission" date="2016-06" db="EMBL/GenBank/DDBJ databases">
        <title>Genome sequence of endosymbiont of Candidatus Endolucinida thiodiazotropha.</title>
        <authorList>
            <person name="Poehlein A."/>
            <person name="Koenig S."/>
            <person name="Heiden S.E."/>
            <person name="Thuermer A."/>
            <person name="Voget S."/>
            <person name="Daniel R."/>
            <person name="Markert S."/>
            <person name="Gros O."/>
            <person name="Schweder T."/>
        </authorList>
    </citation>
    <scope>NUCLEOTIDE SEQUENCE [LARGE SCALE GENOMIC DNA]</scope>
    <source>
        <strain evidence="6 7">COS</strain>
    </source>
</reference>
<dbReference type="InterPro" id="IPR000847">
    <property type="entry name" value="LysR_HTH_N"/>
</dbReference>
<dbReference type="EMBL" id="MARB01000033">
    <property type="protein sequence ID" value="ODJ85865.1"/>
    <property type="molecule type" value="Genomic_DNA"/>
</dbReference>
<name>A0A7Z0VI20_9GAMM</name>
<dbReference type="OrthoDB" id="9786526at2"/>
<dbReference type="SUPFAM" id="SSF46785">
    <property type="entry name" value="Winged helix' DNA-binding domain"/>
    <property type="match status" value="1"/>
</dbReference>
<keyword evidence="2" id="KW-0805">Transcription regulation</keyword>
<dbReference type="SUPFAM" id="SSF53850">
    <property type="entry name" value="Periplasmic binding protein-like II"/>
    <property type="match status" value="1"/>
</dbReference>
<dbReference type="Gene3D" id="1.10.10.10">
    <property type="entry name" value="Winged helix-like DNA-binding domain superfamily/Winged helix DNA-binding domain"/>
    <property type="match status" value="1"/>
</dbReference>
<comment type="similarity">
    <text evidence="1">Belongs to the LysR transcriptional regulatory family.</text>
</comment>
<dbReference type="Proteomes" id="UP000094769">
    <property type="component" value="Unassembled WGS sequence"/>
</dbReference>
<sequence length="296" mass="32709">MYKHLQSIAAFVAVAETSAFNRAAQKLGVKPSVVSHHVSRLEEHLGTTLVYRTTRKVTLTEHGRVLFEAAYKSMDATSRALDQIMDAQEEAIGALNVTLPVFVPEPKVEMAILNFMQRHPYVSISLNYSDAVADILDNEYDMSIRIGDPPDSSYIARKLSTVTHILVASPDFILRYGTPQKPDQLSELPYIAMEGLGDTLQLIHGDQRVEVHLSTCQLATNNIYGAHVAAVSGLGMVSLPPALCESSLAQGKLIRILPKWKQPSWPLIAIWPDNSRRKTLTKRLVDHISATMEPAS</sequence>
<dbReference type="PANTHER" id="PTHR30537">
    <property type="entry name" value="HTH-TYPE TRANSCRIPTIONAL REGULATOR"/>
    <property type="match status" value="1"/>
</dbReference>
<dbReference type="PANTHER" id="PTHR30537:SF5">
    <property type="entry name" value="HTH-TYPE TRANSCRIPTIONAL ACTIVATOR TTDR-RELATED"/>
    <property type="match status" value="1"/>
</dbReference>
<evidence type="ECO:0000259" key="5">
    <source>
        <dbReference type="PROSITE" id="PS50931"/>
    </source>
</evidence>
<dbReference type="InterPro" id="IPR036390">
    <property type="entry name" value="WH_DNA-bd_sf"/>
</dbReference>
<keyword evidence="4" id="KW-0804">Transcription</keyword>
<proteinExistence type="inferred from homology"/>
<evidence type="ECO:0000256" key="3">
    <source>
        <dbReference type="ARBA" id="ARBA00023125"/>
    </source>
</evidence>
<dbReference type="GO" id="GO:0003677">
    <property type="term" value="F:DNA binding"/>
    <property type="evidence" value="ECO:0007669"/>
    <property type="project" value="UniProtKB-KW"/>
</dbReference>
<dbReference type="PROSITE" id="PS50931">
    <property type="entry name" value="HTH_LYSR"/>
    <property type="match status" value="1"/>
</dbReference>
<evidence type="ECO:0000256" key="4">
    <source>
        <dbReference type="ARBA" id="ARBA00023163"/>
    </source>
</evidence>
<dbReference type="AlphaFoldDB" id="A0A7Z0VI20"/>
<organism evidence="6 7">
    <name type="scientific">Candidatus Thiodiazotropha endolucinida</name>
    <dbReference type="NCBI Taxonomy" id="1655433"/>
    <lineage>
        <taxon>Bacteria</taxon>
        <taxon>Pseudomonadati</taxon>
        <taxon>Pseudomonadota</taxon>
        <taxon>Gammaproteobacteria</taxon>
        <taxon>Chromatiales</taxon>
        <taxon>Sedimenticolaceae</taxon>
        <taxon>Candidatus Thiodiazotropha</taxon>
    </lineage>
</organism>
<evidence type="ECO:0000256" key="2">
    <source>
        <dbReference type="ARBA" id="ARBA00023015"/>
    </source>
</evidence>
<dbReference type="InterPro" id="IPR005119">
    <property type="entry name" value="LysR_subst-bd"/>
</dbReference>
<dbReference type="Pfam" id="PF03466">
    <property type="entry name" value="LysR_substrate"/>
    <property type="match status" value="1"/>
</dbReference>
<protein>
    <submittedName>
        <fullName evidence="6">HTH-type transcriptional regulator DmlR</fullName>
    </submittedName>
</protein>